<proteinExistence type="predicted"/>
<evidence type="ECO:0000313" key="4">
    <source>
        <dbReference type="EMBL" id="KAF6370112.1"/>
    </source>
</evidence>
<name>A0A7J7Z7C1_MYOMY</name>
<evidence type="ECO:0000256" key="1">
    <source>
        <dbReference type="ARBA" id="ARBA00023098"/>
    </source>
</evidence>
<feature type="domain" description="PNPLA" evidence="3">
    <location>
        <begin position="28"/>
        <end position="179"/>
    </location>
</feature>
<dbReference type="PANTHER" id="PTHR12406:SF22">
    <property type="entry name" value="1-ACYLGLYCEROL-3-PHOSPHATE O-ACYLTRANSFERASE PNPLA3"/>
    <property type="match status" value="1"/>
</dbReference>
<dbReference type="SUPFAM" id="SSF52151">
    <property type="entry name" value="FabD/lysophospholipase-like"/>
    <property type="match status" value="1"/>
</dbReference>
<dbReference type="GO" id="GO:0016020">
    <property type="term" value="C:membrane"/>
    <property type="evidence" value="ECO:0007669"/>
    <property type="project" value="TreeGrafter"/>
</dbReference>
<reference evidence="4 5" key="1">
    <citation type="journal article" date="2020" name="Nature">
        <title>Six reference-quality genomes reveal evolution of bat adaptations.</title>
        <authorList>
            <person name="Jebb D."/>
            <person name="Huang Z."/>
            <person name="Pippel M."/>
            <person name="Hughes G.M."/>
            <person name="Lavrichenko K."/>
            <person name="Devanna P."/>
            <person name="Winkler S."/>
            <person name="Jermiin L.S."/>
            <person name="Skirmuntt E.C."/>
            <person name="Katzourakis A."/>
            <person name="Burkitt-Gray L."/>
            <person name="Ray D.A."/>
            <person name="Sullivan K.A.M."/>
            <person name="Roscito J.G."/>
            <person name="Kirilenko B.M."/>
            <person name="Davalos L.M."/>
            <person name="Corthals A.P."/>
            <person name="Power M.L."/>
            <person name="Jones G."/>
            <person name="Ransome R.D."/>
            <person name="Dechmann D.K.N."/>
            <person name="Locatelli A.G."/>
            <person name="Puechmaille S.J."/>
            <person name="Fedrigo O."/>
            <person name="Jarvis E.D."/>
            <person name="Hiller M."/>
            <person name="Vernes S.C."/>
            <person name="Myers E.W."/>
            <person name="Teeling E.C."/>
        </authorList>
    </citation>
    <scope>NUCLEOTIDE SEQUENCE [LARGE SCALE GENOMIC DNA]</scope>
    <source>
        <strain evidence="4">MMyoMyo1</strain>
        <tissue evidence="4">Flight muscle</tissue>
    </source>
</reference>
<dbReference type="GO" id="GO:0004806">
    <property type="term" value="F:triacylglycerol lipase activity"/>
    <property type="evidence" value="ECO:0007669"/>
    <property type="project" value="TreeGrafter"/>
</dbReference>
<dbReference type="GO" id="GO:0055088">
    <property type="term" value="P:lipid homeostasis"/>
    <property type="evidence" value="ECO:0007669"/>
    <property type="project" value="TreeGrafter"/>
</dbReference>
<feature type="short sequence motif" description="GXGXXG" evidence="2">
    <location>
        <begin position="32"/>
        <end position="37"/>
    </location>
</feature>
<comment type="caution">
    <text evidence="2">Lacks conserved residue(s) required for the propagation of feature annotation.</text>
</comment>
<dbReference type="PROSITE" id="PS51635">
    <property type="entry name" value="PNPLA"/>
    <property type="match status" value="1"/>
</dbReference>
<evidence type="ECO:0000313" key="5">
    <source>
        <dbReference type="Proteomes" id="UP000527355"/>
    </source>
</evidence>
<protein>
    <recommendedName>
        <fullName evidence="3">PNPLA domain-containing protein</fullName>
    </recommendedName>
</protein>
<organism evidence="4 5">
    <name type="scientific">Myotis myotis</name>
    <name type="common">Greater mouse-eared bat</name>
    <name type="synonym">Vespertilio myotis</name>
    <dbReference type="NCBI Taxonomy" id="51298"/>
    <lineage>
        <taxon>Eukaryota</taxon>
        <taxon>Metazoa</taxon>
        <taxon>Chordata</taxon>
        <taxon>Craniata</taxon>
        <taxon>Vertebrata</taxon>
        <taxon>Euteleostomi</taxon>
        <taxon>Mammalia</taxon>
        <taxon>Eutheria</taxon>
        <taxon>Laurasiatheria</taxon>
        <taxon>Chiroptera</taxon>
        <taxon>Yangochiroptera</taxon>
        <taxon>Vespertilionidae</taxon>
        <taxon>Myotis</taxon>
    </lineage>
</organism>
<evidence type="ECO:0000259" key="3">
    <source>
        <dbReference type="PROSITE" id="PS51635"/>
    </source>
</evidence>
<dbReference type="AlphaFoldDB" id="A0A7J7Z7C1"/>
<dbReference type="InterPro" id="IPR002641">
    <property type="entry name" value="PNPLA_dom"/>
</dbReference>
<dbReference type="PANTHER" id="PTHR12406">
    <property type="entry name" value="CALCIUM-INDEPENDENT PHOSPHOLIPASE A2 IPLA2 -RELATED"/>
    <property type="match status" value="1"/>
</dbReference>
<dbReference type="GO" id="GO:0005811">
    <property type="term" value="C:lipid droplet"/>
    <property type="evidence" value="ECO:0007669"/>
    <property type="project" value="TreeGrafter"/>
</dbReference>
<dbReference type="InterPro" id="IPR016035">
    <property type="entry name" value="Acyl_Trfase/lysoPLipase"/>
</dbReference>
<dbReference type="Proteomes" id="UP000527355">
    <property type="component" value="Unassembled WGS sequence"/>
</dbReference>
<dbReference type="VEuPathDB" id="HostDB:LOC118649720"/>
<dbReference type="GO" id="GO:0019433">
    <property type="term" value="P:triglyceride catabolic process"/>
    <property type="evidence" value="ECO:0007669"/>
    <property type="project" value="TreeGrafter"/>
</dbReference>
<gene>
    <name evidence="4" type="ORF">mMyoMyo1_015459</name>
</gene>
<evidence type="ECO:0000256" key="2">
    <source>
        <dbReference type="PROSITE-ProRule" id="PRU01161"/>
    </source>
</evidence>
<keyword evidence="1" id="KW-0443">Lipid metabolism</keyword>
<dbReference type="GO" id="GO:0005737">
    <property type="term" value="C:cytoplasm"/>
    <property type="evidence" value="ECO:0007669"/>
    <property type="project" value="TreeGrafter"/>
</dbReference>
<keyword evidence="5" id="KW-1185">Reference proteome</keyword>
<dbReference type="EMBL" id="JABWUV010000003">
    <property type="protein sequence ID" value="KAF6370112.1"/>
    <property type="molecule type" value="Genomic_DNA"/>
</dbReference>
<dbReference type="Pfam" id="PF01734">
    <property type="entry name" value="Patatin"/>
    <property type="match status" value="1"/>
</dbReference>
<dbReference type="InterPro" id="IPR033562">
    <property type="entry name" value="PLPL"/>
</dbReference>
<comment type="caution">
    <text evidence="4">The sequence shown here is derived from an EMBL/GenBank/DDBJ whole genome shotgun (WGS) entry which is preliminary data.</text>
</comment>
<accession>A0A7J7Z7C1</accession>
<feature type="short sequence motif" description="DGA/G" evidence="2">
    <location>
        <begin position="166"/>
        <end position="168"/>
    </location>
</feature>
<dbReference type="Gene3D" id="3.40.1090.10">
    <property type="entry name" value="Cytosolic phospholipase A2 catalytic domain"/>
    <property type="match status" value="1"/>
</dbReference>
<sequence>MADPAPQTRPPGPRPAAALGDPERGWIVSFVGCGFLGFYHLGATRCLSERAPHLLRDARMIFDHTLKFLTDLVESARSRTMSILHPSFNIVRSLREALHRLLPDNVHQFISGKMCISLTRVSDWENVLVSEFQSKDDVVDVLIYTSFIPYLCGLIPPTFRGVRYMDGGFTNTVPCFDDKTTITVSPFLGEHDICPKVKSTNFLYMDVSKISLRFCLENVQLIRQMVFPPDGKAGAVAFRHPCRRPVAVVHHLPGLFSRDDASSPHVLLGVDGQREKQLLMCVSYSY</sequence>